<keyword evidence="2" id="KW-1133">Transmembrane helix</keyword>
<evidence type="ECO:0000256" key="2">
    <source>
        <dbReference type="SAM" id="Phobius"/>
    </source>
</evidence>
<dbReference type="Gene3D" id="1.20.5.110">
    <property type="match status" value="1"/>
</dbReference>
<name>A0A1W0A5B4_9STRA</name>
<protein>
    <recommendedName>
        <fullName evidence="5">t-SNARE coiled-coil homology domain-containing protein</fullName>
    </recommendedName>
</protein>
<sequence>MSSSSTRLLPKSKPMSSYGTYQADPNVQKLMDTSDALERTKAQIAQADFTARHVLVDLEGQRGQFQDMKSMVSDTNSATKEVNQYLHQIRERTIRRKICLWSIIIVLTVTDIFFFYYFFLKQ</sequence>
<evidence type="ECO:0000313" key="3">
    <source>
        <dbReference type="EMBL" id="OQS05435.1"/>
    </source>
</evidence>
<dbReference type="OrthoDB" id="430637at2759"/>
<feature type="transmembrane region" description="Helical" evidence="2">
    <location>
        <begin position="98"/>
        <end position="119"/>
    </location>
</feature>
<feature type="region of interest" description="Disordered" evidence="1">
    <location>
        <begin position="1"/>
        <end position="24"/>
    </location>
</feature>
<evidence type="ECO:0000256" key="1">
    <source>
        <dbReference type="SAM" id="MobiDB-lite"/>
    </source>
</evidence>
<reference evidence="3 4" key="1">
    <citation type="journal article" date="2014" name="Genome Biol. Evol.">
        <title>The secreted proteins of Achlya hypogyna and Thraustotheca clavata identify the ancestral oomycete secretome and reveal gene acquisitions by horizontal gene transfer.</title>
        <authorList>
            <person name="Misner I."/>
            <person name="Blouin N."/>
            <person name="Leonard G."/>
            <person name="Richards T.A."/>
            <person name="Lane C.E."/>
        </authorList>
    </citation>
    <scope>NUCLEOTIDE SEQUENCE [LARGE SCALE GENOMIC DNA]</scope>
    <source>
        <strain evidence="3 4">ATCC 34112</strain>
    </source>
</reference>
<dbReference type="EMBL" id="JNBS01000457">
    <property type="protein sequence ID" value="OQS05435.1"/>
    <property type="molecule type" value="Genomic_DNA"/>
</dbReference>
<gene>
    <name evidence="3" type="ORF">THRCLA_20619</name>
</gene>
<comment type="caution">
    <text evidence="3">The sequence shown here is derived from an EMBL/GenBank/DDBJ whole genome shotgun (WGS) entry which is preliminary data.</text>
</comment>
<keyword evidence="2" id="KW-0812">Transmembrane</keyword>
<dbReference type="AlphaFoldDB" id="A0A1W0A5B4"/>
<evidence type="ECO:0000313" key="4">
    <source>
        <dbReference type="Proteomes" id="UP000243217"/>
    </source>
</evidence>
<accession>A0A1W0A5B4</accession>
<evidence type="ECO:0008006" key="5">
    <source>
        <dbReference type="Google" id="ProtNLM"/>
    </source>
</evidence>
<feature type="compositionally biased region" description="Polar residues" evidence="1">
    <location>
        <begin position="14"/>
        <end position="24"/>
    </location>
</feature>
<keyword evidence="4" id="KW-1185">Reference proteome</keyword>
<keyword evidence="2" id="KW-0472">Membrane</keyword>
<organism evidence="3 4">
    <name type="scientific">Thraustotheca clavata</name>
    <dbReference type="NCBI Taxonomy" id="74557"/>
    <lineage>
        <taxon>Eukaryota</taxon>
        <taxon>Sar</taxon>
        <taxon>Stramenopiles</taxon>
        <taxon>Oomycota</taxon>
        <taxon>Saprolegniomycetes</taxon>
        <taxon>Saprolegniales</taxon>
        <taxon>Achlyaceae</taxon>
        <taxon>Thraustotheca</taxon>
    </lineage>
</organism>
<proteinExistence type="predicted"/>
<dbReference type="Proteomes" id="UP000243217">
    <property type="component" value="Unassembled WGS sequence"/>
</dbReference>